<dbReference type="PRINTS" id="PR00368">
    <property type="entry name" value="FADPNR"/>
</dbReference>
<dbReference type="InterPro" id="IPR037099">
    <property type="entry name" value="Fum_R/Succ_DH_flav-like_C_sf"/>
</dbReference>
<keyword evidence="3" id="KW-0560">Oxidoreductase</keyword>
<dbReference type="InterPro" id="IPR030664">
    <property type="entry name" value="SdhA/FrdA/AprA"/>
</dbReference>
<evidence type="ECO:0000256" key="3">
    <source>
        <dbReference type="ARBA" id="ARBA00023002"/>
    </source>
</evidence>
<dbReference type="RefSeq" id="WP_269877491.1">
    <property type="nucleotide sequence ID" value="NZ_JAPZVM010000003.1"/>
</dbReference>
<feature type="domain" description="Fumarate reductase/succinate dehydrogenase flavoprotein-like C-terminal" evidence="5">
    <location>
        <begin position="523"/>
        <end position="658"/>
    </location>
</feature>
<dbReference type="InterPro" id="IPR036188">
    <property type="entry name" value="FAD/NAD-bd_sf"/>
</dbReference>
<dbReference type="PANTHER" id="PTHR11632:SF53">
    <property type="entry name" value="SUCCINATE DEHYDROGENASE FLAVOPROTEIN SUBUNIT"/>
    <property type="match status" value="1"/>
</dbReference>
<evidence type="ECO:0000259" key="4">
    <source>
        <dbReference type="Pfam" id="PF00890"/>
    </source>
</evidence>
<evidence type="ECO:0000256" key="2">
    <source>
        <dbReference type="ARBA" id="ARBA00022630"/>
    </source>
</evidence>
<evidence type="ECO:0000259" key="5">
    <source>
        <dbReference type="Pfam" id="PF02910"/>
    </source>
</evidence>
<proteinExistence type="predicted"/>
<keyword evidence="2" id="KW-0285">Flavoprotein</keyword>
<dbReference type="InterPro" id="IPR027477">
    <property type="entry name" value="Succ_DH/fumarate_Rdtase_cat_sf"/>
</dbReference>
<protein>
    <submittedName>
        <fullName evidence="6">Fumarate reductase/succinate dehydrogenase flavoprotein subunit</fullName>
    </submittedName>
</protein>
<evidence type="ECO:0000256" key="1">
    <source>
        <dbReference type="ARBA" id="ARBA00001974"/>
    </source>
</evidence>
<evidence type="ECO:0000313" key="7">
    <source>
        <dbReference type="Proteomes" id="UP001141933"/>
    </source>
</evidence>
<dbReference type="InterPro" id="IPR003953">
    <property type="entry name" value="FAD-dep_OxRdtase_2_FAD-bd"/>
</dbReference>
<dbReference type="Gene3D" id="1.20.58.100">
    <property type="entry name" value="Fumarate reductase/succinate dehydrogenase flavoprotein-like, C-terminal domain"/>
    <property type="match status" value="1"/>
</dbReference>
<name>A0ABT4PH09_9BACT</name>
<comment type="caution">
    <text evidence="6">The sequence shown here is derived from an EMBL/GenBank/DDBJ whole genome shotgun (WGS) entry which is preliminary data.</text>
</comment>
<dbReference type="Proteomes" id="UP001141933">
    <property type="component" value="Unassembled WGS sequence"/>
</dbReference>
<dbReference type="Pfam" id="PF00890">
    <property type="entry name" value="FAD_binding_2"/>
    <property type="match status" value="1"/>
</dbReference>
<dbReference type="NCBIfam" id="NF005749">
    <property type="entry name" value="PRK07573.1"/>
    <property type="match status" value="1"/>
</dbReference>
<gene>
    <name evidence="6" type="ORF">O6P32_06335</name>
</gene>
<dbReference type="PANTHER" id="PTHR11632">
    <property type="entry name" value="SUCCINATE DEHYDROGENASE 2 FLAVOPROTEIN SUBUNIT"/>
    <property type="match status" value="1"/>
</dbReference>
<reference evidence="6" key="1">
    <citation type="submission" date="2022-12" db="EMBL/GenBank/DDBJ databases">
        <title>Phocaeicola acetigenes sp. nov., isolated feces from a healthy human.</title>
        <authorList>
            <person name="Do H."/>
            <person name="Ha Y.B."/>
            <person name="Kim J.-S."/>
            <person name="Suh M.K."/>
            <person name="Kim H.S."/>
            <person name="Lee J.-S."/>
        </authorList>
    </citation>
    <scope>NUCLEOTIDE SEQUENCE</scope>
    <source>
        <strain evidence="6">KGMB11183</strain>
    </source>
</reference>
<accession>A0ABT4PH09</accession>
<dbReference type="InterPro" id="IPR011280">
    <property type="entry name" value="Succ_DH/Fum_Rdt_flav_su"/>
</dbReference>
<dbReference type="SUPFAM" id="SSF56425">
    <property type="entry name" value="Succinate dehydrogenase/fumarate reductase flavoprotein, catalytic domain"/>
    <property type="match status" value="1"/>
</dbReference>
<dbReference type="Pfam" id="PF02910">
    <property type="entry name" value="Succ_DH_flav_C"/>
    <property type="match status" value="1"/>
</dbReference>
<dbReference type="Gene3D" id="3.90.700.10">
    <property type="entry name" value="Succinate dehydrogenase/fumarate reductase flavoprotein, catalytic domain"/>
    <property type="match status" value="1"/>
</dbReference>
<dbReference type="NCBIfam" id="TIGR01811">
    <property type="entry name" value="sdhA_Bsu"/>
    <property type="match status" value="1"/>
</dbReference>
<sequence>MTKILDSKIPEGPIAEKWTNYKAHQKLVNPANKRRLDIIVVGTGLAGASAAASLGEMGFRVFNFCIQDSPRRAHSIAAQGGINAAKNYQNDGDSVYRLFYDTVKGGDYRAREANVYRLAEVSNNIIDQCVAQGVPFAREYGGTLANRSFGGAQVSRTFYAKGQTGQQLLLGAYSALSRQVGAGTVKLFTRYEMLDVVLVDGRARGIIAKNLVTGKLERFAAHAVVIATGGYGNTYFLSTNAMACNVTAAMSCYRKGAMFANPAYVQIHPTCIPVHGDKQSKLTLMSESLRNDGRIWVPKKLEDAKALQAGTKKGSDIPEEDRDYYLERRYPAFGNLVPRDVASRAAKERCDHGFGVNNTGLAVFLDFSESIERLGIDVVRQRYGNLFDMYEEITDVNPGELAREINGVKYYNPMMIYPAIHYTMGGIWVDYELQTTIKGLFAIGECNFSDHGANRLGASALMQGLADGYFVLPYTIQNYLADQITVPRFSTDLPEFAEAEKAVQAKIDHLMNIKGKKSVDSIHKELGRVMWEYVGMGRTAEGLKTGLAKLKEIRKEFETELFIPGAKEGMNIELDKAFRLDDFITMGQLIAYDALNREESCGGHFREEHQTEEGEAKRDDENFFYVACWEYQGSDDKAPVLYKEPLVYEAIKVQTRNYKS</sequence>
<dbReference type="EMBL" id="JAPZVM010000003">
    <property type="protein sequence ID" value="MCZ8372327.1"/>
    <property type="molecule type" value="Genomic_DNA"/>
</dbReference>
<organism evidence="6 7">
    <name type="scientific">Phocaeicola acetigenes</name>
    <dbReference type="NCBI Taxonomy" id="3016083"/>
    <lineage>
        <taxon>Bacteria</taxon>
        <taxon>Pseudomonadati</taxon>
        <taxon>Bacteroidota</taxon>
        <taxon>Bacteroidia</taxon>
        <taxon>Bacteroidales</taxon>
        <taxon>Bacteroidaceae</taxon>
        <taxon>Phocaeicola</taxon>
    </lineage>
</organism>
<comment type="cofactor">
    <cofactor evidence="1">
        <name>FAD</name>
        <dbReference type="ChEBI" id="CHEBI:57692"/>
    </cofactor>
</comment>
<dbReference type="SUPFAM" id="SSF46977">
    <property type="entry name" value="Succinate dehydrogenase/fumarate reductase flavoprotein C-terminal domain"/>
    <property type="match status" value="1"/>
</dbReference>
<feature type="domain" description="FAD-dependent oxidoreductase 2 FAD-binding" evidence="4">
    <location>
        <begin position="37"/>
        <end position="461"/>
    </location>
</feature>
<dbReference type="Gene3D" id="3.50.50.60">
    <property type="entry name" value="FAD/NAD(P)-binding domain"/>
    <property type="match status" value="1"/>
</dbReference>
<dbReference type="InterPro" id="IPR015939">
    <property type="entry name" value="Fum_Rdtase/Succ_DH_flav-like_C"/>
</dbReference>
<evidence type="ECO:0000313" key="6">
    <source>
        <dbReference type="EMBL" id="MCZ8372327.1"/>
    </source>
</evidence>
<dbReference type="SUPFAM" id="SSF51905">
    <property type="entry name" value="FAD/NAD(P)-binding domain"/>
    <property type="match status" value="1"/>
</dbReference>
<keyword evidence="7" id="KW-1185">Reference proteome</keyword>